<feature type="domain" description="SANT" evidence="8">
    <location>
        <begin position="666"/>
        <end position="717"/>
    </location>
</feature>
<feature type="region of interest" description="Disordered" evidence="6">
    <location>
        <begin position="779"/>
        <end position="835"/>
    </location>
</feature>
<name>A0A0G4J8T1_PLABS</name>
<evidence type="ECO:0000259" key="9">
    <source>
        <dbReference type="PROSITE" id="PS51294"/>
    </source>
</evidence>
<evidence type="ECO:0000256" key="1">
    <source>
        <dbReference type="ARBA" id="ARBA00022723"/>
    </source>
</evidence>
<feature type="region of interest" description="Disordered" evidence="6">
    <location>
        <begin position="474"/>
        <end position="500"/>
    </location>
</feature>
<evidence type="ECO:0000256" key="3">
    <source>
        <dbReference type="ARBA" id="ARBA00022833"/>
    </source>
</evidence>
<feature type="compositionally biased region" description="Low complexity" evidence="6">
    <location>
        <begin position="1"/>
        <end position="14"/>
    </location>
</feature>
<dbReference type="EMBL" id="CDSF01000155">
    <property type="protein sequence ID" value="CEP03764.1"/>
    <property type="molecule type" value="Genomic_DNA"/>
</dbReference>
<dbReference type="InterPro" id="IPR001005">
    <property type="entry name" value="SANT/Myb"/>
</dbReference>
<feature type="compositionally biased region" description="Polar residues" evidence="6">
    <location>
        <begin position="940"/>
        <end position="950"/>
    </location>
</feature>
<keyword evidence="5" id="KW-0539">Nucleus</keyword>
<evidence type="ECO:0000256" key="6">
    <source>
        <dbReference type="SAM" id="MobiDB-lite"/>
    </source>
</evidence>
<accession>A0A0G4J8T1</accession>
<dbReference type="OrthoDB" id="10258692at2759"/>
<feature type="compositionally biased region" description="Basic and acidic residues" evidence="6">
    <location>
        <begin position="266"/>
        <end position="282"/>
    </location>
</feature>
<dbReference type="GO" id="GO:0003677">
    <property type="term" value="F:DNA binding"/>
    <property type="evidence" value="ECO:0007669"/>
    <property type="project" value="UniProtKB-KW"/>
</dbReference>
<dbReference type="PANTHER" id="PTHR47340">
    <property type="entry name" value="DUPLICATED HOMEODOMAIN-LIKE SUPERFAMILY PROTEIN"/>
    <property type="match status" value="1"/>
</dbReference>
<feature type="region of interest" description="Disordered" evidence="6">
    <location>
        <begin position="1"/>
        <end position="449"/>
    </location>
</feature>
<dbReference type="PROSITE" id="PS51293">
    <property type="entry name" value="SANT"/>
    <property type="match status" value="3"/>
</dbReference>
<proteinExistence type="predicted"/>
<organism evidence="10 11">
    <name type="scientific">Plasmodiophora brassicae</name>
    <name type="common">Clubroot disease agent</name>
    <dbReference type="NCBI Taxonomy" id="37360"/>
    <lineage>
        <taxon>Eukaryota</taxon>
        <taxon>Sar</taxon>
        <taxon>Rhizaria</taxon>
        <taxon>Endomyxa</taxon>
        <taxon>Phytomyxea</taxon>
        <taxon>Plasmodiophorida</taxon>
        <taxon>Plasmodiophoridae</taxon>
        <taxon>Plasmodiophora</taxon>
    </lineage>
</organism>
<dbReference type="PANTHER" id="PTHR47340:SF1">
    <property type="entry name" value="DUPLICATED HOMEODOMAIN-LIKE SUPERFAMILY PROTEIN"/>
    <property type="match status" value="1"/>
</dbReference>
<evidence type="ECO:0000256" key="4">
    <source>
        <dbReference type="ARBA" id="ARBA00023125"/>
    </source>
</evidence>
<keyword evidence="2" id="KW-0863">Zinc-finger</keyword>
<dbReference type="PROSITE" id="PS51294">
    <property type="entry name" value="HTH_MYB"/>
    <property type="match status" value="1"/>
</dbReference>
<gene>
    <name evidence="10" type="ORF">PBRA_003371</name>
</gene>
<dbReference type="OMA" id="ISAMTRH"/>
<dbReference type="SUPFAM" id="SSF46689">
    <property type="entry name" value="Homeodomain-like"/>
    <property type="match status" value="3"/>
</dbReference>
<dbReference type="CDD" id="cd00167">
    <property type="entry name" value="SANT"/>
    <property type="match status" value="3"/>
</dbReference>
<dbReference type="Gene3D" id="1.10.10.60">
    <property type="entry name" value="Homeodomain-like"/>
    <property type="match status" value="1"/>
</dbReference>
<keyword evidence="3" id="KW-0862">Zinc</keyword>
<evidence type="ECO:0008006" key="12">
    <source>
        <dbReference type="Google" id="ProtNLM"/>
    </source>
</evidence>
<protein>
    <recommendedName>
        <fullName evidence="12">SANT domain-containing protein</fullName>
    </recommendedName>
</protein>
<dbReference type="Gene3D" id="1.20.58.1880">
    <property type="match status" value="2"/>
</dbReference>
<feature type="region of interest" description="Disordered" evidence="6">
    <location>
        <begin position="1184"/>
        <end position="1209"/>
    </location>
</feature>
<feature type="compositionally biased region" description="Basic and acidic residues" evidence="6">
    <location>
        <begin position="150"/>
        <end position="165"/>
    </location>
</feature>
<feature type="region of interest" description="Disordered" evidence="6">
    <location>
        <begin position="1241"/>
        <end position="1292"/>
    </location>
</feature>
<evidence type="ECO:0000259" key="8">
    <source>
        <dbReference type="PROSITE" id="PS51293"/>
    </source>
</evidence>
<feature type="domain" description="HTH myb-type" evidence="9">
    <location>
        <begin position="942"/>
        <end position="996"/>
    </location>
</feature>
<evidence type="ECO:0000256" key="5">
    <source>
        <dbReference type="ARBA" id="ARBA00023242"/>
    </source>
</evidence>
<dbReference type="SMART" id="SM00717">
    <property type="entry name" value="SANT"/>
    <property type="match status" value="3"/>
</dbReference>
<dbReference type="STRING" id="37360.A0A0G4J8T1"/>
<sequence>MSRDSSPARSMSPPRRNDRPEPPGPAGSKPPISLEFPVLGPVPILELPVPDFPAAAPIRGPARSGAASPTGSDRTQLLSKSEMQRSPPDGARTTSRGPSPTMMDLPVDRNAPSRSSVALGAGPNVSVGRERAGHSRSRFSIGAPPGPEDMSWRSQRDRPVERQIADIRSSGPDLLEVQRQRPLSSSPPNSGPVIHADRMRLLSRSEPETDVAAQSRSRIPLRMPSRGSLPGSSYPPREDSGPSSRSAPAAEHKPSDAYGPRAVRRSRFDIPPRSPPEERMPVDRSQQPRSSLPVGPGPTVHTERMRLLSSTHPAELGTGDAVRARSRFDIRPPSLAPEQPVQSSPSAATLRVSVGPSSPSSSAKDSEPRRIGFGEGLAKFIRKVESPKADQNPDESAQAPDAGPSSADDQRPEDMDVPMADETTSTPVKLHPATESAPSSTPAVDTPSQASLLERIQKLDDDIAEIEDAIARQKEVLEGRPDTSAPLSDDTESHGASLVTSADEKAVVDRIYAENARLSKLSSHQLAKVLPGWLTQACPPGAFYTPLYREPLECDLVRSTVKGHVASRPRLLRAVREKKLAAANLSRLTALEWWTKYRDWKVYLFESRNLNVPPFRYHMSAEIKAYYAARLAPIPNMLTDEEKRYRSFRSRNALVEDPRHAENQRKLVNPWLDAEREIFEKKYAKHPKNFAKIAKYLPNKSVGDCVAHYYSSKTVVNYKSLVKKYRKMVLSRKGIESNDDIDFDVANMVNEDAPRRSSSAFPREILKLAEDISRNNIEVQASRSRAQRRRTEDDEVAASGAVKPKGKKPSTSIDDEQAAKAQSTGKKRSRVSGSASWDAREKELFVEALSLHGKDFGAIGEYVQSKDAEKCKNFFNNNKTKMLFDKILAEREARLDSEKPAVATTTQEDGNASSASVNESEGGGDGSDGQSVEDAAGQVKVTQPRRNVNWTSEEKTALMEALRVHGRDWKALCSAVPTRTETQIKNFYQNYKEKLGLAAIATQASGHGDVPSAKRPRTLVADSPAFAMPDAVPQSVGSAPSIVPLSEHAVVHTALHPHSIVAPAGQRAGGAIGAVPSYGQYPNPAMPPIAFGPMAPMMSPLPYHDILRSLGSALPPNTVVYPPSAFPSYPLPPHLVVPHPSPMVTNPVVPPILASQFVNSSMRTATFQPIVLGPVPTLPVPMPIGPAADERDSHPPTGQSTLGGFVPTADSHSIIQVDETADDRMDIAEVAATAEQVVSAETTYDEAVPPAVLDHSGSPAHHADGEQPGAPVDDDGSAVPGSGPDVATPDSN</sequence>
<evidence type="ECO:0000313" key="11">
    <source>
        <dbReference type="Proteomes" id="UP000039324"/>
    </source>
</evidence>
<evidence type="ECO:0000259" key="7">
    <source>
        <dbReference type="PROSITE" id="PS50090"/>
    </source>
</evidence>
<keyword evidence="1" id="KW-0479">Metal-binding</keyword>
<feature type="domain" description="SANT" evidence="8">
    <location>
        <begin position="945"/>
        <end position="996"/>
    </location>
</feature>
<dbReference type="Proteomes" id="UP000039324">
    <property type="component" value="Unassembled WGS sequence"/>
</dbReference>
<feature type="compositionally biased region" description="Polar residues" evidence="6">
    <location>
        <begin position="436"/>
        <end position="449"/>
    </location>
</feature>
<dbReference type="GO" id="GO:0005634">
    <property type="term" value="C:nucleus"/>
    <property type="evidence" value="ECO:0007669"/>
    <property type="project" value="UniProtKB-ARBA"/>
</dbReference>
<evidence type="ECO:0000313" key="10">
    <source>
        <dbReference type="EMBL" id="CEP03764.1"/>
    </source>
</evidence>
<keyword evidence="4" id="KW-0238">DNA-binding</keyword>
<keyword evidence="11" id="KW-1185">Reference proteome</keyword>
<feature type="compositionally biased region" description="Low complexity" evidence="6">
    <location>
        <begin position="352"/>
        <end position="362"/>
    </location>
</feature>
<dbReference type="InterPro" id="IPR017884">
    <property type="entry name" value="SANT_dom"/>
</dbReference>
<evidence type="ECO:0000256" key="2">
    <source>
        <dbReference type="ARBA" id="ARBA00022771"/>
    </source>
</evidence>
<dbReference type="Pfam" id="PF00249">
    <property type="entry name" value="Myb_DNA-binding"/>
    <property type="match status" value="3"/>
</dbReference>
<feature type="compositionally biased region" description="Polar residues" evidence="6">
    <location>
        <begin position="67"/>
        <end position="81"/>
    </location>
</feature>
<dbReference type="FunFam" id="1.10.10.60:FF:000012">
    <property type="entry name" value="Metastasis-associated 1 family, member 3"/>
    <property type="match status" value="1"/>
</dbReference>
<reference evidence="10 11" key="1">
    <citation type="submission" date="2015-02" db="EMBL/GenBank/DDBJ databases">
        <authorList>
            <person name="Chooi Y.-H."/>
        </authorList>
    </citation>
    <scope>NUCLEOTIDE SEQUENCE [LARGE SCALE GENOMIC DNA]</scope>
    <source>
        <strain evidence="10">E3</strain>
    </source>
</reference>
<dbReference type="PROSITE" id="PS50090">
    <property type="entry name" value="MYB_LIKE"/>
    <property type="match status" value="1"/>
</dbReference>
<dbReference type="GO" id="GO:0008270">
    <property type="term" value="F:zinc ion binding"/>
    <property type="evidence" value="ECO:0007669"/>
    <property type="project" value="UniProtKB-KW"/>
</dbReference>
<dbReference type="InterPro" id="IPR017930">
    <property type="entry name" value="Myb_dom"/>
</dbReference>
<feature type="compositionally biased region" description="Basic and acidic residues" evidence="6">
    <location>
        <begin position="195"/>
        <end position="207"/>
    </location>
</feature>
<feature type="compositionally biased region" description="Polar residues" evidence="6">
    <location>
        <begin position="903"/>
        <end position="918"/>
    </location>
</feature>
<feature type="domain" description="Myb-like" evidence="7">
    <location>
        <begin position="942"/>
        <end position="992"/>
    </location>
</feature>
<feature type="domain" description="SANT" evidence="8">
    <location>
        <begin position="832"/>
        <end position="883"/>
    </location>
</feature>
<feature type="region of interest" description="Disordered" evidence="6">
    <location>
        <begin position="897"/>
        <end position="950"/>
    </location>
</feature>
<dbReference type="InterPro" id="IPR009057">
    <property type="entry name" value="Homeodomain-like_sf"/>
</dbReference>